<name>D6WPE7_TRICA</name>
<organism evidence="2 3">
    <name type="scientific">Tribolium castaneum</name>
    <name type="common">Red flour beetle</name>
    <dbReference type="NCBI Taxonomy" id="7070"/>
    <lineage>
        <taxon>Eukaryota</taxon>
        <taxon>Metazoa</taxon>
        <taxon>Ecdysozoa</taxon>
        <taxon>Arthropoda</taxon>
        <taxon>Hexapoda</taxon>
        <taxon>Insecta</taxon>
        <taxon>Pterygota</taxon>
        <taxon>Neoptera</taxon>
        <taxon>Endopterygota</taxon>
        <taxon>Coleoptera</taxon>
        <taxon>Polyphaga</taxon>
        <taxon>Cucujiformia</taxon>
        <taxon>Tenebrionidae</taxon>
        <taxon>Tenebrionidae incertae sedis</taxon>
        <taxon>Tribolium</taxon>
    </lineage>
</organism>
<feature type="transmembrane region" description="Helical" evidence="1">
    <location>
        <begin position="162"/>
        <end position="189"/>
    </location>
</feature>
<accession>D6WPE7</accession>
<keyword evidence="1" id="KW-1133">Transmembrane helix</keyword>
<dbReference type="EMBL" id="KQ971354">
    <property type="protein sequence ID" value="EFA07361.1"/>
    <property type="molecule type" value="Genomic_DNA"/>
</dbReference>
<keyword evidence="1" id="KW-0812">Transmembrane</keyword>
<sequence>MHPRKIVKNLQTPVRLHKFAGYKEAITKFDDDGEVGQVLYSRAVLCTLCIFRWRGWSMTRIKDAQRVGRMLLTRSVNRPFIRGKSHFTQFTFYYELIVRHENRSRLINNDLNINHEIVGHSFSDSYRGNDECNCHHVWWNGRSFKIVSSLDKFSFGDKKQVLLCRVTATLHFLVLIVVLIMLLTFTFAFKSGFV</sequence>
<keyword evidence="1" id="KW-0472">Membrane</keyword>
<reference evidence="2 3" key="2">
    <citation type="journal article" date="2010" name="Nucleic Acids Res.">
        <title>BeetleBase in 2010: revisions to provide comprehensive genomic information for Tribolium castaneum.</title>
        <authorList>
            <person name="Kim H.S."/>
            <person name="Murphy T."/>
            <person name="Xia J."/>
            <person name="Caragea D."/>
            <person name="Park Y."/>
            <person name="Beeman R.W."/>
            <person name="Lorenzen M.D."/>
            <person name="Butcher S."/>
            <person name="Manak J.R."/>
            <person name="Brown S.J."/>
        </authorList>
    </citation>
    <scope>GENOME REANNOTATION</scope>
    <source>
        <strain evidence="2 3">Georgia GA2</strain>
    </source>
</reference>
<evidence type="ECO:0000313" key="3">
    <source>
        <dbReference type="Proteomes" id="UP000007266"/>
    </source>
</evidence>
<dbReference type="AlphaFoldDB" id="D6WPE7"/>
<reference evidence="2 3" key="1">
    <citation type="journal article" date="2008" name="Nature">
        <title>The genome of the model beetle and pest Tribolium castaneum.</title>
        <authorList>
            <consortium name="Tribolium Genome Sequencing Consortium"/>
            <person name="Richards S."/>
            <person name="Gibbs R.A."/>
            <person name="Weinstock G.M."/>
            <person name="Brown S.J."/>
            <person name="Denell R."/>
            <person name="Beeman R.W."/>
            <person name="Gibbs R."/>
            <person name="Beeman R.W."/>
            <person name="Brown S.J."/>
            <person name="Bucher G."/>
            <person name="Friedrich M."/>
            <person name="Grimmelikhuijzen C.J."/>
            <person name="Klingler M."/>
            <person name="Lorenzen M."/>
            <person name="Richards S."/>
            <person name="Roth S."/>
            <person name="Schroder R."/>
            <person name="Tautz D."/>
            <person name="Zdobnov E.M."/>
            <person name="Muzny D."/>
            <person name="Gibbs R.A."/>
            <person name="Weinstock G.M."/>
            <person name="Attaway T."/>
            <person name="Bell S."/>
            <person name="Buhay C.J."/>
            <person name="Chandrabose M.N."/>
            <person name="Chavez D."/>
            <person name="Clerk-Blankenburg K.P."/>
            <person name="Cree A."/>
            <person name="Dao M."/>
            <person name="Davis C."/>
            <person name="Chacko J."/>
            <person name="Dinh H."/>
            <person name="Dugan-Rocha S."/>
            <person name="Fowler G."/>
            <person name="Garner T.T."/>
            <person name="Garnes J."/>
            <person name="Gnirke A."/>
            <person name="Hawes A."/>
            <person name="Hernandez J."/>
            <person name="Hines S."/>
            <person name="Holder M."/>
            <person name="Hume J."/>
            <person name="Jhangiani S.N."/>
            <person name="Joshi V."/>
            <person name="Khan Z.M."/>
            <person name="Jackson L."/>
            <person name="Kovar C."/>
            <person name="Kowis A."/>
            <person name="Lee S."/>
            <person name="Lewis L.R."/>
            <person name="Margolis J."/>
            <person name="Morgan M."/>
            <person name="Nazareth L.V."/>
            <person name="Nguyen N."/>
            <person name="Okwuonu G."/>
            <person name="Parker D."/>
            <person name="Richards S."/>
            <person name="Ruiz S.J."/>
            <person name="Santibanez J."/>
            <person name="Savard J."/>
            <person name="Scherer S.E."/>
            <person name="Schneider B."/>
            <person name="Sodergren E."/>
            <person name="Tautz D."/>
            <person name="Vattahil S."/>
            <person name="Villasana D."/>
            <person name="White C.S."/>
            <person name="Wright R."/>
            <person name="Park Y."/>
            <person name="Beeman R.W."/>
            <person name="Lord J."/>
            <person name="Oppert B."/>
            <person name="Lorenzen M."/>
            <person name="Brown S."/>
            <person name="Wang L."/>
            <person name="Savard J."/>
            <person name="Tautz D."/>
            <person name="Richards S."/>
            <person name="Weinstock G."/>
            <person name="Gibbs R.A."/>
            <person name="Liu Y."/>
            <person name="Worley K."/>
            <person name="Weinstock G."/>
            <person name="Elsik C.G."/>
            <person name="Reese J.T."/>
            <person name="Elhaik E."/>
            <person name="Landan G."/>
            <person name="Graur D."/>
            <person name="Arensburger P."/>
            <person name="Atkinson P."/>
            <person name="Beeman R.W."/>
            <person name="Beidler J."/>
            <person name="Brown S.J."/>
            <person name="Demuth J.P."/>
            <person name="Drury D.W."/>
            <person name="Du Y.Z."/>
            <person name="Fujiwara H."/>
            <person name="Lorenzen M."/>
            <person name="Maselli V."/>
            <person name="Osanai M."/>
            <person name="Park Y."/>
            <person name="Robertson H.M."/>
            <person name="Tu Z."/>
            <person name="Wang J.J."/>
            <person name="Wang S."/>
            <person name="Richards S."/>
            <person name="Song H."/>
            <person name="Zhang L."/>
            <person name="Sodergren E."/>
            <person name="Werner D."/>
            <person name="Stanke M."/>
            <person name="Morgenstern B."/>
            <person name="Solovyev V."/>
            <person name="Kosarev P."/>
            <person name="Brown G."/>
            <person name="Chen H.C."/>
            <person name="Ermolaeva O."/>
            <person name="Hlavina W."/>
            <person name="Kapustin Y."/>
            <person name="Kiryutin B."/>
            <person name="Kitts P."/>
            <person name="Maglott D."/>
            <person name="Pruitt K."/>
            <person name="Sapojnikov V."/>
            <person name="Souvorov A."/>
            <person name="Mackey A.J."/>
            <person name="Waterhouse R.M."/>
            <person name="Wyder S."/>
            <person name="Zdobnov E.M."/>
            <person name="Zdobnov E.M."/>
            <person name="Wyder S."/>
            <person name="Kriventseva E.V."/>
            <person name="Kadowaki T."/>
            <person name="Bork P."/>
            <person name="Aranda M."/>
            <person name="Bao R."/>
            <person name="Beermann A."/>
            <person name="Berns N."/>
            <person name="Bolognesi R."/>
            <person name="Bonneton F."/>
            <person name="Bopp D."/>
            <person name="Brown S.J."/>
            <person name="Bucher G."/>
            <person name="Butts T."/>
            <person name="Chaumot A."/>
            <person name="Denell R.E."/>
            <person name="Ferrier D.E."/>
            <person name="Friedrich M."/>
            <person name="Gordon C.M."/>
            <person name="Jindra M."/>
            <person name="Klingler M."/>
            <person name="Lan Q."/>
            <person name="Lattorff H.M."/>
            <person name="Laudet V."/>
            <person name="von Levetsow C."/>
            <person name="Liu Z."/>
            <person name="Lutz R."/>
            <person name="Lynch J.A."/>
            <person name="da Fonseca R.N."/>
            <person name="Posnien N."/>
            <person name="Reuter R."/>
            <person name="Roth S."/>
            <person name="Savard J."/>
            <person name="Schinko J.B."/>
            <person name="Schmitt C."/>
            <person name="Schoppmeier M."/>
            <person name="Schroder R."/>
            <person name="Shippy T.D."/>
            <person name="Simonnet F."/>
            <person name="Marques-Souza H."/>
            <person name="Tautz D."/>
            <person name="Tomoyasu Y."/>
            <person name="Trauner J."/>
            <person name="Van der Zee M."/>
            <person name="Vervoort M."/>
            <person name="Wittkopp N."/>
            <person name="Wimmer E.A."/>
            <person name="Yang X."/>
            <person name="Jones A.K."/>
            <person name="Sattelle D.B."/>
            <person name="Ebert P.R."/>
            <person name="Nelson D."/>
            <person name="Scott J.G."/>
            <person name="Beeman R.W."/>
            <person name="Muthukrishnan S."/>
            <person name="Kramer K.J."/>
            <person name="Arakane Y."/>
            <person name="Beeman R.W."/>
            <person name="Zhu Q."/>
            <person name="Hogenkamp D."/>
            <person name="Dixit R."/>
            <person name="Oppert B."/>
            <person name="Jiang H."/>
            <person name="Zou Z."/>
            <person name="Marshall J."/>
            <person name="Elpidina E."/>
            <person name="Vinokurov K."/>
            <person name="Oppert C."/>
            <person name="Zou Z."/>
            <person name="Evans J."/>
            <person name="Lu Z."/>
            <person name="Zhao P."/>
            <person name="Sumathipala N."/>
            <person name="Altincicek B."/>
            <person name="Vilcinskas A."/>
            <person name="Williams M."/>
            <person name="Hultmark D."/>
            <person name="Hetru C."/>
            <person name="Jiang H."/>
            <person name="Grimmelikhuijzen C.J."/>
            <person name="Hauser F."/>
            <person name="Cazzamali G."/>
            <person name="Williamson M."/>
            <person name="Park Y."/>
            <person name="Li B."/>
            <person name="Tanaka Y."/>
            <person name="Predel R."/>
            <person name="Neupert S."/>
            <person name="Schachtner J."/>
            <person name="Verleyen P."/>
            <person name="Raible F."/>
            <person name="Bork P."/>
            <person name="Friedrich M."/>
            <person name="Walden K.K."/>
            <person name="Robertson H.M."/>
            <person name="Angeli S."/>
            <person name="Foret S."/>
            <person name="Bucher G."/>
            <person name="Schuetz S."/>
            <person name="Maleszka R."/>
            <person name="Wimmer E.A."/>
            <person name="Beeman R.W."/>
            <person name="Lorenzen M."/>
            <person name="Tomoyasu Y."/>
            <person name="Miller S.C."/>
            <person name="Grossmann D."/>
            <person name="Bucher G."/>
        </authorList>
    </citation>
    <scope>NUCLEOTIDE SEQUENCE [LARGE SCALE GENOMIC DNA]</scope>
    <source>
        <strain evidence="2 3">Georgia GA2</strain>
    </source>
</reference>
<evidence type="ECO:0000256" key="1">
    <source>
        <dbReference type="SAM" id="Phobius"/>
    </source>
</evidence>
<protein>
    <submittedName>
        <fullName evidence="2">Uncharacterized protein</fullName>
    </submittedName>
</protein>
<proteinExistence type="predicted"/>
<dbReference type="InParanoid" id="D6WPE7"/>
<keyword evidence="3" id="KW-1185">Reference proteome</keyword>
<dbReference type="HOGENOM" id="CLU_1404127_0_0_1"/>
<dbReference type="Proteomes" id="UP000007266">
    <property type="component" value="Linkage group 7"/>
</dbReference>
<evidence type="ECO:0000313" key="2">
    <source>
        <dbReference type="EMBL" id="EFA07361.1"/>
    </source>
</evidence>
<gene>
    <name evidence="2" type="primary">GLEAN_16336</name>
    <name evidence="2" type="ORF">TcasGA2_TC016336</name>
</gene>